<name>A0A392NV12_9FABA</name>
<protein>
    <submittedName>
        <fullName evidence="1">Chaperone protein dnaJ 10-like</fullName>
    </submittedName>
</protein>
<keyword evidence="2" id="KW-1185">Reference proteome</keyword>
<dbReference type="SUPFAM" id="SSF46565">
    <property type="entry name" value="Chaperone J-domain"/>
    <property type="match status" value="1"/>
</dbReference>
<dbReference type="InterPro" id="IPR036869">
    <property type="entry name" value="J_dom_sf"/>
</dbReference>
<sequence>MNCDSNIQNKVKETGYYDILGVNVDAKNVTIKTSYHAKKLAEAYQILSNPDTRKIYNEEGKEGKSKEELQ</sequence>
<feature type="non-terminal residue" evidence="1">
    <location>
        <position position="70"/>
    </location>
</feature>
<dbReference type="EMBL" id="LXQA010051053">
    <property type="protein sequence ID" value="MCI03050.1"/>
    <property type="molecule type" value="Genomic_DNA"/>
</dbReference>
<dbReference type="PANTHER" id="PTHR44094:SF8">
    <property type="entry name" value="DNAJ HEAT SHOCK N-TERMINAL DOMAIN-CONTAINING PROTEIN-RELATED"/>
    <property type="match status" value="1"/>
</dbReference>
<evidence type="ECO:0000313" key="2">
    <source>
        <dbReference type="Proteomes" id="UP000265520"/>
    </source>
</evidence>
<dbReference type="Gene3D" id="1.10.287.110">
    <property type="entry name" value="DnaJ domain"/>
    <property type="match status" value="1"/>
</dbReference>
<evidence type="ECO:0000313" key="1">
    <source>
        <dbReference type="EMBL" id="MCI03050.1"/>
    </source>
</evidence>
<organism evidence="1 2">
    <name type="scientific">Trifolium medium</name>
    <dbReference type="NCBI Taxonomy" id="97028"/>
    <lineage>
        <taxon>Eukaryota</taxon>
        <taxon>Viridiplantae</taxon>
        <taxon>Streptophyta</taxon>
        <taxon>Embryophyta</taxon>
        <taxon>Tracheophyta</taxon>
        <taxon>Spermatophyta</taxon>
        <taxon>Magnoliopsida</taxon>
        <taxon>eudicotyledons</taxon>
        <taxon>Gunneridae</taxon>
        <taxon>Pentapetalae</taxon>
        <taxon>rosids</taxon>
        <taxon>fabids</taxon>
        <taxon>Fabales</taxon>
        <taxon>Fabaceae</taxon>
        <taxon>Papilionoideae</taxon>
        <taxon>50 kb inversion clade</taxon>
        <taxon>NPAAA clade</taxon>
        <taxon>Hologalegina</taxon>
        <taxon>IRL clade</taxon>
        <taxon>Trifolieae</taxon>
        <taxon>Trifolium</taxon>
    </lineage>
</organism>
<accession>A0A392NV12</accession>
<dbReference type="PANTHER" id="PTHR44094">
    <property type="entry name" value="DNAJ HEAT SHOCK N-TERMINAL DOMAIN-CONTAINING PROTEIN"/>
    <property type="match status" value="1"/>
</dbReference>
<comment type="caution">
    <text evidence="1">The sequence shown here is derived from an EMBL/GenBank/DDBJ whole genome shotgun (WGS) entry which is preliminary data.</text>
</comment>
<reference evidence="1 2" key="1">
    <citation type="journal article" date="2018" name="Front. Plant Sci.">
        <title>Red Clover (Trifolium pratense) and Zigzag Clover (T. medium) - A Picture of Genomic Similarities and Differences.</title>
        <authorList>
            <person name="Dluhosova J."/>
            <person name="Istvanek J."/>
            <person name="Nedelnik J."/>
            <person name="Repkova J."/>
        </authorList>
    </citation>
    <scope>NUCLEOTIDE SEQUENCE [LARGE SCALE GENOMIC DNA]</scope>
    <source>
        <strain evidence="2">cv. 10/8</strain>
        <tissue evidence="1">Leaf</tissue>
    </source>
</reference>
<dbReference type="Proteomes" id="UP000265520">
    <property type="component" value="Unassembled WGS sequence"/>
</dbReference>
<dbReference type="AlphaFoldDB" id="A0A392NV12"/>
<proteinExistence type="predicted"/>
<dbReference type="InterPro" id="IPR052423">
    <property type="entry name" value="EMIR"/>
</dbReference>